<dbReference type="InterPro" id="IPR000587">
    <property type="entry name" value="Creatinase_N"/>
</dbReference>
<dbReference type="Pfam" id="PF01321">
    <property type="entry name" value="Creatinase_N"/>
    <property type="match status" value="1"/>
</dbReference>
<dbReference type="AlphaFoldDB" id="A0A382F4G9"/>
<dbReference type="CDD" id="cd01066">
    <property type="entry name" value="APP_MetAP"/>
    <property type="match status" value="1"/>
</dbReference>
<dbReference type="InterPro" id="IPR029149">
    <property type="entry name" value="Creatin/AminoP/Spt16_N"/>
</dbReference>
<dbReference type="Gene3D" id="3.40.350.10">
    <property type="entry name" value="Creatinase/prolidase N-terminal domain"/>
    <property type="match status" value="1"/>
</dbReference>
<dbReference type="PANTHER" id="PTHR46112">
    <property type="entry name" value="AMINOPEPTIDASE"/>
    <property type="match status" value="1"/>
</dbReference>
<protein>
    <recommendedName>
        <fullName evidence="4">Peptidase M24 domain-containing protein</fullName>
    </recommendedName>
</protein>
<dbReference type="SUPFAM" id="SSF53092">
    <property type="entry name" value="Creatinase/prolidase N-terminal domain"/>
    <property type="match status" value="1"/>
</dbReference>
<feature type="non-terminal residue" evidence="3">
    <location>
        <position position="1"/>
    </location>
</feature>
<dbReference type="InterPro" id="IPR000994">
    <property type="entry name" value="Pept_M24"/>
</dbReference>
<dbReference type="EMBL" id="UINC01047802">
    <property type="protein sequence ID" value="SVB57522.1"/>
    <property type="molecule type" value="Genomic_DNA"/>
</dbReference>
<reference evidence="3" key="1">
    <citation type="submission" date="2018-05" db="EMBL/GenBank/DDBJ databases">
        <authorList>
            <person name="Lanie J.A."/>
            <person name="Ng W.-L."/>
            <person name="Kazmierczak K.M."/>
            <person name="Andrzejewski T.M."/>
            <person name="Davidsen T.M."/>
            <person name="Wayne K.J."/>
            <person name="Tettelin H."/>
            <person name="Glass J.I."/>
            <person name="Rusch D."/>
            <person name="Podicherti R."/>
            <person name="Tsui H.-C.T."/>
            <person name="Winkler M.E."/>
        </authorList>
    </citation>
    <scope>NUCLEOTIDE SEQUENCE</scope>
</reference>
<gene>
    <name evidence="3" type="ORF">METZ01_LOCUS210376</name>
</gene>
<evidence type="ECO:0000259" key="2">
    <source>
        <dbReference type="Pfam" id="PF01321"/>
    </source>
</evidence>
<organism evidence="3">
    <name type="scientific">marine metagenome</name>
    <dbReference type="NCBI Taxonomy" id="408172"/>
    <lineage>
        <taxon>unclassified sequences</taxon>
        <taxon>metagenomes</taxon>
        <taxon>ecological metagenomes</taxon>
    </lineage>
</organism>
<feature type="domain" description="Peptidase M24" evidence="1">
    <location>
        <begin position="133"/>
        <end position="341"/>
    </location>
</feature>
<sequence>PSNMNYTTGYDAWSFYVPQGVIIALDYEEPIWFGRMQDSKGAKVTTFLKEENILGYPEDLIQSPPLHPYDYLVDFLNSKNWANKNIGVEMDSYYYSAECHARLLNQCPNASFHNAYLLINWIRLIKSDNEIKYMKDASILTQIGMQRAYDSIKPGVRQNQVAGNIQQSLLSGNEDIGGEYSGLTLILASGISASASHLTPTDKKFKQNEGTIIELSGVKNRYHCPLSRTVYIGKPDSKTQDTLKITNEGIERAIEKTKPGNTAHDVAVAFWDVLTKYGLEKDSRCGYPIGIGYPPDWGEHTLSIRKNDMTVLQPNTTFHLMAGMWMDTWGLELSESIRVTENGCELFCNFSRKLHLI</sequence>
<dbReference type="Pfam" id="PF00557">
    <property type="entry name" value="Peptidase_M24"/>
    <property type="match status" value="1"/>
</dbReference>
<evidence type="ECO:0000259" key="1">
    <source>
        <dbReference type="Pfam" id="PF00557"/>
    </source>
</evidence>
<name>A0A382F4G9_9ZZZZ</name>
<proteinExistence type="predicted"/>
<feature type="domain" description="Creatinase N-terminal" evidence="2">
    <location>
        <begin position="1"/>
        <end position="125"/>
    </location>
</feature>
<dbReference type="PANTHER" id="PTHR46112:SF2">
    <property type="entry name" value="XAA-PRO AMINOPEPTIDASE P-RELATED"/>
    <property type="match status" value="1"/>
</dbReference>
<accession>A0A382F4G9</accession>
<evidence type="ECO:0000313" key="3">
    <source>
        <dbReference type="EMBL" id="SVB57522.1"/>
    </source>
</evidence>
<dbReference type="InterPro" id="IPR050659">
    <property type="entry name" value="Peptidase_M24B"/>
</dbReference>
<dbReference type="InterPro" id="IPR036005">
    <property type="entry name" value="Creatinase/aminopeptidase-like"/>
</dbReference>
<dbReference type="Gene3D" id="3.90.230.10">
    <property type="entry name" value="Creatinase/methionine aminopeptidase superfamily"/>
    <property type="match status" value="1"/>
</dbReference>
<dbReference type="SUPFAM" id="SSF55920">
    <property type="entry name" value="Creatinase/aminopeptidase"/>
    <property type="match status" value="1"/>
</dbReference>
<evidence type="ECO:0008006" key="4">
    <source>
        <dbReference type="Google" id="ProtNLM"/>
    </source>
</evidence>